<dbReference type="EMBL" id="CP047260">
    <property type="protein sequence ID" value="QHE96852.1"/>
    <property type="molecule type" value="Genomic_DNA"/>
</dbReference>
<evidence type="ECO:0000313" key="1">
    <source>
        <dbReference type="EMBL" id="QHE96852.1"/>
    </source>
</evidence>
<dbReference type="Proteomes" id="UP000003811">
    <property type="component" value="Chromosome"/>
</dbReference>
<name>A0A8T8BZK5_PSEYM</name>
<reference evidence="1 2" key="1">
    <citation type="journal article" date="2011" name="PLoS Pathog.">
        <title>Dynamic evolution of pathogenicity revealed by sequencing and comparative genomics of 19 Pseudomonas syringae isolates.</title>
        <authorList>
            <person name="Baltrus D.A."/>
            <person name="Nishimura M.T."/>
            <person name="Romanchuk A."/>
            <person name="Chang J.H."/>
            <person name="Mukhtar M.S."/>
            <person name="Cherkis K."/>
            <person name="Roach J."/>
            <person name="Grant S.R."/>
            <person name="Jones C.D."/>
            <person name="Dangl J.L."/>
        </authorList>
    </citation>
    <scope>NUCLEOTIDE SEQUENCE [LARGE SCALE GENOMIC DNA]</scope>
    <source>
        <strain evidence="1 2">ES4326</strain>
    </source>
</reference>
<dbReference type="RefSeq" id="WP_007249803.1">
    <property type="nucleotide sequence ID" value="NZ_CP047260.1"/>
</dbReference>
<gene>
    <name evidence="1" type="ORF">PMA4326_009600</name>
</gene>
<protein>
    <submittedName>
        <fullName evidence="1">Uncharacterized protein</fullName>
    </submittedName>
</protein>
<proteinExistence type="predicted"/>
<sequence>MNARHETQASQIVARTKKNWLIHAPGYKQFPMIILDGPLDHDGALAFARTIWPRCTVE</sequence>
<evidence type="ECO:0000313" key="2">
    <source>
        <dbReference type="Proteomes" id="UP000003811"/>
    </source>
</evidence>
<dbReference type="AlphaFoldDB" id="A0A8T8BZK5"/>
<accession>A0A8T8BZK5</accession>
<organism evidence="1 2">
    <name type="scientific">Pseudomonas syringae pv. maculicola str. ES4326</name>
    <dbReference type="NCBI Taxonomy" id="629265"/>
    <lineage>
        <taxon>Bacteria</taxon>
        <taxon>Pseudomonadati</taxon>
        <taxon>Pseudomonadota</taxon>
        <taxon>Gammaproteobacteria</taxon>
        <taxon>Pseudomonadales</taxon>
        <taxon>Pseudomonadaceae</taxon>
        <taxon>Pseudomonas</taxon>
    </lineage>
</organism>